<sequence length="265" mass="28162">MGFRDMLKMKKEEAAAGGDEVLGRDESMRKSNSTEVEAGADAAAAATQFRFLRTDTASQEIIQPSDNVGGGNLKLLSPKPSVRSLRPTLDVFLPSRDGSGSGLSPTSPSSKRRLSERLHLRRSPGSSEHVPQNLPEITTSTEPGDQSQWEKRATMLVGQNLARSSSITTTSTTSPRTNRVPAQISSGVSQMSLADDGCRSRSSSLSPSSPSPGVVSSKAIDEDIQEAIRLHEEGSLAESTKLFGRLADPQGANNPLSQVLYGLAL</sequence>
<protein>
    <submittedName>
        <fullName evidence="2">Uncharacterized protein</fullName>
    </submittedName>
</protein>
<reference evidence="2" key="1">
    <citation type="journal article" date="2020" name="bioRxiv">
        <title>Whole genome comparisons of ergot fungi reveals the divergence and evolution of species within the genus Claviceps are the result of varying mechanisms driving genome evolution and host range expansion.</title>
        <authorList>
            <person name="Wyka S.A."/>
            <person name="Mondo S.J."/>
            <person name="Liu M."/>
            <person name="Dettman J."/>
            <person name="Nalam V."/>
            <person name="Broders K.D."/>
        </authorList>
    </citation>
    <scope>NUCLEOTIDE SEQUENCE</scope>
    <source>
        <strain evidence="2">CCC 602</strain>
    </source>
</reference>
<dbReference type="Proteomes" id="UP000748025">
    <property type="component" value="Unassembled WGS sequence"/>
</dbReference>
<feature type="compositionally biased region" description="Low complexity" evidence="1">
    <location>
        <begin position="200"/>
        <end position="217"/>
    </location>
</feature>
<feature type="compositionally biased region" description="Polar residues" evidence="1">
    <location>
        <begin position="124"/>
        <end position="147"/>
    </location>
</feature>
<evidence type="ECO:0000313" key="3">
    <source>
        <dbReference type="Proteomes" id="UP000748025"/>
    </source>
</evidence>
<organism evidence="2 3">
    <name type="scientific">Claviceps pusilla</name>
    <dbReference type="NCBI Taxonomy" id="123648"/>
    <lineage>
        <taxon>Eukaryota</taxon>
        <taxon>Fungi</taxon>
        <taxon>Dikarya</taxon>
        <taxon>Ascomycota</taxon>
        <taxon>Pezizomycotina</taxon>
        <taxon>Sordariomycetes</taxon>
        <taxon>Hypocreomycetidae</taxon>
        <taxon>Hypocreales</taxon>
        <taxon>Clavicipitaceae</taxon>
        <taxon>Claviceps</taxon>
    </lineage>
</organism>
<dbReference type="OrthoDB" id="2148946at2759"/>
<proteinExistence type="predicted"/>
<feature type="compositionally biased region" description="Low complexity" evidence="1">
    <location>
        <begin position="164"/>
        <end position="174"/>
    </location>
</feature>
<feature type="compositionally biased region" description="Polar residues" evidence="1">
    <location>
        <begin position="183"/>
        <end position="192"/>
    </location>
</feature>
<accession>A0A9P7N2F8</accession>
<feature type="region of interest" description="Disordered" evidence="1">
    <location>
        <begin position="1"/>
        <end position="41"/>
    </location>
</feature>
<gene>
    <name evidence="2" type="ORF">E4U43_006397</name>
</gene>
<feature type="non-terminal residue" evidence="2">
    <location>
        <position position="265"/>
    </location>
</feature>
<feature type="region of interest" description="Disordered" evidence="1">
    <location>
        <begin position="91"/>
        <end position="217"/>
    </location>
</feature>
<evidence type="ECO:0000313" key="2">
    <source>
        <dbReference type="EMBL" id="KAG5982738.1"/>
    </source>
</evidence>
<dbReference type="EMBL" id="SRPW01004402">
    <property type="protein sequence ID" value="KAG5982738.1"/>
    <property type="molecule type" value="Genomic_DNA"/>
</dbReference>
<comment type="caution">
    <text evidence="2">The sequence shown here is derived from an EMBL/GenBank/DDBJ whole genome shotgun (WGS) entry which is preliminary data.</text>
</comment>
<keyword evidence="3" id="KW-1185">Reference proteome</keyword>
<name>A0A9P7N2F8_9HYPO</name>
<feature type="compositionally biased region" description="Basic and acidic residues" evidence="1">
    <location>
        <begin position="1"/>
        <end position="14"/>
    </location>
</feature>
<feature type="region of interest" description="Disordered" evidence="1">
    <location>
        <begin position="62"/>
        <end position="81"/>
    </location>
</feature>
<dbReference type="AlphaFoldDB" id="A0A9P7N2F8"/>
<evidence type="ECO:0000256" key="1">
    <source>
        <dbReference type="SAM" id="MobiDB-lite"/>
    </source>
</evidence>